<evidence type="ECO:0000313" key="3">
    <source>
        <dbReference type="Proteomes" id="UP001596956"/>
    </source>
</evidence>
<keyword evidence="3" id="KW-1185">Reference proteome</keyword>
<reference evidence="3" key="1">
    <citation type="journal article" date="2019" name="Int. J. Syst. Evol. Microbiol.">
        <title>The Global Catalogue of Microorganisms (GCM) 10K type strain sequencing project: providing services to taxonomists for standard genome sequencing and annotation.</title>
        <authorList>
            <consortium name="The Broad Institute Genomics Platform"/>
            <consortium name="The Broad Institute Genome Sequencing Center for Infectious Disease"/>
            <person name="Wu L."/>
            <person name="Ma J."/>
        </authorList>
    </citation>
    <scope>NUCLEOTIDE SEQUENCE [LARGE SCALE GENOMIC DNA]</scope>
    <source>
        <strain evidence="3">CCUG 63369</strain>
    </source>
</reference>
<name>A0ABW3BM26_9ACTN</name>
<accession>A0ABW3BM26</accession>
<protein>
    <recommendedName>
        <fullName evidence="1">Rv3660c-like CheY-like N-terminal domain-containing protein</fullName>
    </recommendedName>
</protein>
<gene>
    <name evidence="2" type="ORF">ACFQZU_22835</name>
</gene>
<sequence>MDASAPARPLFVTDDPRLLDDLLRLSAAAGVEATVAHHTAQAITEWNRASLVVVGTDLLSALARLDPEPRRHVLVAGPGAHPHGAEVWEAALRAGAEAVLSLPADESQLSALLTESAHARAEHAPVVSVVGGRG</sequence>
<dbReference type="InterPro" id="IPR059050">
    <property type="entry name" value="Rv3660c_N"/>
</dbReference>
<organism evidence="2 3">
    <name type="scientific">Streptomonospora algeriensis</name>
    <dbReference type="NCBI Taxonomy" id="995084"/>
    <lineage>
        <taxon>Bacteria</taxon>
        <taxon>Bacillati</taxon>
        <taxon>Actinomycetota</taxon>
        <taxon>Actinomycetes</taxon>
        <taxon>Streptosporangiales</taxon>
        <taxon>Nocardiopsidaceae</taxon>
        <taxon>Streptomonospora</taxon>
    </lineage>
</organism>
<comment type="caution">
    <text evidence="2">The sequence shown here is derived from an EMBL/GenBank/DDBJ whole genome shotgun (WGS) entry which is preliminary data.</text>
</comment>
<dbReference type="SUPFAM" id="SSF52172">
    <property type="entry name" value="CheY-like"/>
    <property type="match status" value="1"/>
</dbReference>
<dbReference type="Proteomes" id="UP001596956">
    <property type="component" value="Unassembled WGS sequence"/>
</dbReference>
<dbReference type="InterPro" id="IPR011006">
    <property type="entry name" value="CheY-like_superfamily"/>
</dbReference>
<evidence type="ECO:0000313" key="2">
    <source>
        <dbReference type="EMBL" id="MFD0804130.1"/>
    </source>
</evidence>
<evidence type="ECO:0000259" key="1">
    <source>
        <dbReference type="Pfam" id="PF26563"/>
    </source>
</evidence>
<feature type="non-terminal residue" evidence="2">
    <location>
        <position position="134"/>
    </location>
</feature>
<proteinExistence type="predicted"/>
<dbReference type="EMBL" id="JBHTHR010001381">
    <property type="protein sequence ID" value="MFD0804130.1"/>
    <property type="molecule type" value="Genomic_DNA"/>
</dbReference>
<feature type="domain" description="Rv3660c-like CheY-like N-terminal" evidence="1">
    <location>
        <begin position="12"/>
        <end position="120"/>
    </location>
</feature>
<dbReference type="Pfam" id="PF26563">
    <property type="entry name" value="Rv3660c_N"/>
    <property type="match status" value="1"/>
</dbReference>